<evidence type="ECO:0000256" key="1">
    <source>
        <dbReference type="PIRSR" id="PIRSR620019-1"/>
    </source>
</evidence>
<dbReference type="RefSeq" id="WP_065915379.1">
    <property type="nucleotide sequence ID" value="NZ_CP016793.1"/>
</dbReference>
<dbReference type="NCBIfam" id="TIGR03570">
    <property type="entry name" value="NeuD_NnaD"/>
    <property type="match status" value="1"/>
</dbReference>
<dbReference type="PANTHER" id="PTHR43300">
    <property type="entry name" value="ACETYLTRANSFERASE"/>
    <property type="match status" value="1"/>
</dbReference>
<keyword evidence="3" id="KW-1185">Reference proteome</keyword>
<evidence type="ECO:0000313" key="3">
    <source>
        <dbReference type="Proteomes" id="UP000093053"/>
    </source>
</evidence>
<dbReference type="CDD" id="cd03360">
    <property type="entry name" value="LbH_AT_putative"/>
    <property type="match status" value="1"/>
</dbReference>
<dbReference type="InterPro" id="IPR020019">
    <property type="entry name" value="AcTrfase_PglD-like"/>
</dbReference>
<dbReference type="Pfam" id="PF00132">
    <property type="entry name" value="Hexapep"/>
    <property type="match status" value="1"/>
</dbReference>
<dbReference type="OrthoDB" id="3697257at2"/>
<dbReference type="Proteomes" id="UP000093053">
    <property type="component" value="Chromosome"/>
</dbReference>
<dbReference type="PANTHER" id="PTHR43300:SF7">
    <property type="entry name" value="UDP-N-ACETYLBACILLOSAMINE N-ACETYLTRANSFERASE"/>
    <property type="match status" value="1"/>
</dbReference>
<dbReference type="AlphaFoldDB" id="A0A1B2HGX7"/>
<dbReference type="InterPro" id="IPR029063">
    <property type="entry name" value="SAM-dependent_MTases_sf"/>
</dbReference>
<protein>
    <submittedName>
        <fullName evidence="2">Acetyltransferase</fullName>
    </submittedName>
</protein>
<dbReference type="KEGG" id="led:BBK82_13780"/>
<dbReference type="STRING" id="1586287.BBK82_13780"/>
<sequence>MTARPLLLVGAGGLARETLAACRATNAAHNAPVWNVLGMLDDNPERHGEIVDGVPVLGPAEAVHEHQSAQVVLCTASSRNQASRRTIAGRLGIETERYGTVVHPMASVAPGVEVGNGSILLAFTAITAPQRIGGHVVLMPQCTVTHDDQVSDYVTFAAGVALAGNVTVGEATYLGSGCLVREGLTIGEHAVIGMGSVVLDNVPAYEVWVGNPARRLRVLQQSKDFTRMSS</sequence>
<keyword evidence="2" id="KW-0808">Transferase</keyword>
<dbReference type="EMBL" id="CP016793">
    <property type="protein sequence ID" value="ANZ36981.1"/>
    <property type="molecule type" value="Genomic_DNA"/>
</dbReference>
<evidence type="ECO:0000313" key="2">
    <source>
        <dbReference type="EMBL" id="ANZ36981.1"/>
    </source>
</evidence>
<feature type="site" description="Increases basicity of active site His" evidence="1">
    <location>
        <position position="147"/>
    </location>
</feature>
<dbReference type="InterPro" id="IPR001451">
    <property type="entry name" value="Hexapep"/>
</dbReference>
<reference evidence="2 3" key="1">
    <citation type="submission" date="2016-07" db="EMBL/GenBank/DDBJ databases">
        <title>Complete genome sequence of the Lentzea guizhouensis DHS C013.</title>
        <authorList>
            <person name="Cao C."/>
        </authorList>
    </citation>
    <scope>NUCLEOTIDE SEQUENCE [LARGE SCALE GENOMIC DNA]</scope>
    <source>
        <strain evidence="2 3">DHS C013</strain>
    </source>
</reference>
<dbReference type="SUPFAM" id="SSF51161">
    <property type="entry name" value="Trimeric LpxA-like enzymes"/>
    <property type="match status" value="1"/>
</dbReference>
<dbReference type="InterPro" id="IPR011004">
    <property type="entry name" value="Trimer_LpxA-like_sf"/>
</dbReference>
<dbReference type="InterPro" id="IPR050179">
    <property type="entry name" value="Trans_hexapeptide_repeat"/>
</dbReference>
<feature type="active site" description="Proton acceptor" evidence="1">
    <location>
        <position position="146"/>
    </location>
</feature>
<gene>
    <name evidence="2" type="ORF">BBK82_13780</name>
</gene>
<proteinExistence type="predicted"/>
<dbReference type="Gene3D" id="3.40.50.20">
    <property type="match status" value="1"/>
</dbReference>
<dbReference type="SUPFAM" id="SSF53335">
    <property type="entry name" value="S-adenosyl-L-methionine-dependent methyltransferases"/>
    <property type="match status" value="1"/>
</dbReference>
<organism evidence="2 3">
    <name type="scientific">Lentzea guizhouensis</name>
    <dbReference type="NCBI Taxonomy" id="1586287"/>
    <lineage>
        <taxon>Bacteria</taxon>
        <taxon>Bacillati</taxon>
        <taxon>Actinomycetota</taxon>
        <taxon>Actinomycetes</taxon>
        <taxon>Pseudonocardiales</taxon>
        <taxon>Pseudonocardiaceae</taxon>
        <taxon>Lentzea</taxon>
    </lineage>
</organism>
<dbReference type="Gene3D" id="2.160.10.10">
    <property type="entry name" value="Hexapeptide repeat proteins"/>
    <property type="match status" value="1"/>
</dbReference>
<dbReference type="GO" id="GO:0016740">
    <property type="term" value="F:transferase activity"/>
    <property type="evidence" value="ECO:0007669"/>
    <property type="project" value="UniProtKB-KW"/>
</dbReference>
<accession>A0A1B2HGX7</accession>
<name>A0A1B2HGX7_9PSEU</name>